<organism evidence="3 4">
    <name type="scientific">Iamia majanohamensis</name>
    <dbReference type="NCBI Taxonomy" id="467976"/>
    <lineage>
        <taxon>Bacteria</taxon>
        <taxon>Bacillati</taxon>
        <taxon>Actinomycetota</taxon>
        <taxon>Acidimicrobiia</taxon>
        <taxon>Acidimicrobiales</taxon>
        <taxon>Iamiaceae</taxon>
        <taxon>Iamia</taxon>
    </lineage>
</organism>
<dbReference type="InterPro" id="IPR014729">
    <property type="entry name" value="Rossmann-like_a/b/a_fold"/>
</dbReference>
<feature type="domain" description="DUF218" evidence="2">
    <location>
        <begin position="40"/>
        <end position="181"/>
    </location>
</feature>
<dbReference type="EMBL" id="CP116942">
    <property type="protein sequence ID" value="WCO67000.1"/>
    <property type="molecule type" value="Genomic_DNA"/>
</dbReference>
<proteinExistence type="predicted"/>
<accession>A0AAF0BVP8</accession>
<name>A0AAF0BVP8_9ACTN</name>
<evidence type="ECO:0000313" key="4">
    <source>
        <dbReference type="Proteomes" id="UP001216390"/>
    </source>
</evidence>
<evidence type="ECO:0000256" key="1">
    <source>
        <dbReference type="SAM" id="MobiDB-lite"/>
    </source>
</evidence>
<dbReference type="PANTHER" id="PTHR30336">
    <property type="entry name" value="INNER MEMBRANE PROTEIN, PROBABLE PERMEASE"/>
    <property type="match status" value="1"/>
</dbReference>
<dbReference type="GO" id="GO:0005886">
    <property type="term" value="C:plasma membrane"/>
    <property type="evidence" value="ECO:0007669"/>
    <property type="project" value="TreeGrafter"/>
</dbReference>
<dbReference type="Proteomes" id="UP001216390">
    <property type="component" value="Chromosome"/>
</dbReference>
<dbReference type="CDD" id="cd06259">
    <property type="entry name" value="YdcF-like"/>
    <property type="match status" value="1"/>
</dbReference>
<dbReference type="AlphaFoldDB" id="A0AAF0BVP8"/>
<reference evidence="3" key="1">
    <citation type="submission" date="2023-01" db="EMBL/GenBank/DDBJ databases">
        <title>The diversity of Class Acidimicrobiia in South China Sea sediment environments and the proposal of Iamia marina sp. nov., a novel species of the genus Iamia.</title>
        <authorList>
            <person name="He Y."/>
            <person name="Tian X."/>
        </authorList>
    </citation>
    <scope>NUCLEOTIDE SEQUENCE</scope>
    <source>
        <strain evidence="3">DSM 19957</strain>
    </source>
</reference>
<evidence type="ECO:0000313" key="3">
    <source>
        <dbReference type="EMBL" id="WCO67000.1"/>
    </source>
</evidence>
<dbReference type="Pfam" id="PF02698">
    <property type="entry name" value="DUF218"/>
    <property type="match status" value="1"/>
</dbReference>
<dbReference type="InterPro" id="IPR003848">
    <property type="entry name" value="DUF218"/>
</dbReference>
<dbReference type="KEGG" id="ima:PO878_21135"/>
<dbReference type="InterPro" id="IPR051599">
    <property type="entry name" value="Cell_Envelope_Assoc"/>
</dbReference>
<protein>
    <submittedName>
        <fullName evidence="3">YdcF family protein</fullName>
    </submittedName>
</protein>
<dbReference type="RefSeq" id="WP_272736522.1">
    <property type="nucleotide sequence ID" value="NZ_CP116942.1"/>
</dbReference>
<dbReference type="PANTHER" id="PTHR30336:SF20">
    <property type="entry name" value="DUF218 DOMAIN-CONTAINING PROTEIN"/>
    <property type="match status" value="1"/>
</dbReference>
<dbReference type="Gene3D" id="3.40.50.620">
    <property type="entry name" value="HUPs"/>
    <property type="match status" value="1"/>
</dbReference>
<keyword evidence="4" id="KW-1185">Reference proteome</keyword>
<gene>
    <name evidence="3" type="ORF">PO878_21135</name>
</gene>
<sequence>MTEEGSDASRAAWPVDSEVDVAFRALWRHLVVADPTGPSDAIFCFGSRDRAVPARAAELHAAGVAPLVMVSGGGLIDGHRTEADVFAEDLGARGVPPEQIVRERVSRNTGENVTFGVRGLEVHVRLRRITAVSWPLVARRCRATVARHHPTVTVASAPALAHPDEVWAATPRTVRAALGEWDRLGAYVARGFTVAQPRPPEVRTAVRTLRRALADAATAPLVAVGGRDAPTAPGVASHPVPHAGASAPAAFR</sequence>
<evidence type="ECO:0000259" key="2">
    <source>
        <dbReference type="Pfam" id="PF02698"/>
    </source>
</evidence>
<feature type="region of interest" description="Disordered" evidence="1">
    <location>
        <begin position="230"/>
        <end position="252"/>
    </location>
</feature>